<accession>A0ABP5ZAE7</accession>
<dbReference type="EMBL" id="BAAASR010000015">
    <property type="protein sequence ID" value="GAA2494598.1"/>
    <property type="molecule type" value="Genomic_DNA"/>
</dbReference>
<reference evidence="2" key="1">
    <citation type="journal article" date="2019" name="Int. J. Syst. Evol. Microbiol.">
        <title>The Global Catalogue of Microorganisms (GCM) 10K type strain sequencing project: providing services to taxonomists for standard genome sequencing and annotation.</title>
        <authorList>
            <consortium name="The Broad Institute Genomics Platform"/>
            <consortium name="The Broad Institute Genome Sequencing Center for Infectious Disease"/>
            <person name="Wu L."/>
            <person name="Ma J."/>
        </authorList>
    </citation>
    <scope>NUCLEOTIDE SEQUENCE [LARGE SCALE GENOMIC DNA]</scope>
    <source>
        <strain evidence="2">JCM 5062</strain>
    </source>
</reference>
<protein>
    <submittedName>
        <fullName evidence="1">Uncharacterized protein</fullName>
    </submittedName>
</protein>
<gene>
    <name evidence="1" type="ORF">GCM10010393_28250</name>
</gene>
<name>A0ABP5ZAE7_9ACTN</name>
<proteinExistence type="predicted"/>
<sequence>MSPTGTAGRAPVLTVMLRAPRVRMPRPAPERRGAALPCTAPRAGGALLPLPKRFDCVAGMLAPQPRGRFSRCRPPVDETLDGDGVCCNGSEARGQKGVSRSGSTVGGQVRGIGTHAARFPMCYHPWPGPAVTEAARELPTGGLR</sequence>
<evidence type="ECO:0000313" key="2">
    <source>
        <dbReference type="Proteomes" id="UP001499942"/>
    </source>
</evidence>
<organism evidence="1 2">
    <name type="scientific">Streptomyces gobitricini</name>
    <dbReference type="NCBI Taxonomy" id="68211"/>
    <lineage>
        <taxon>Bacteria</taxon>
        <taxon>Bacillati</taxon>
        <taxon>Actinomycetota</taxon>
        <taxon>Actinomycetes</taxon>
        <taxon>Kitasatosporales</taxon>
        <taxon>Streptomycetaceae</taxon>
        <taxon>Streptomyces</taxon>
    </lineage>
</organism>
<dbReference type="Proteomes" id="UP001499942">
    <property type="component" value="Unassembled WGS sequence"/>
</dbReference>
<evidence type="ECO:0000313" key="1">
    <source>
        <dbReference type="EMBL" id="GAA2494598.1"/>
    </source>
</evidence>
<comment type="caution">
    <text evidence="1">The sequence shown here is derived from an EMBL/GenBank/DDBJ whole genome shotgun (WGS) entry which is preliminary data.</text>
</comment>
<keyword evidence="2" id="KW-1185">Reference proteome</keyword>